<protein>
    <submittedName>
        <fullName evidence="5">S-layer protein</fullName>
    </submittedName>
</protein>
<dbReference type="AlphaFoldDB" id="A0A2G6Q7K7"/>
<feature type="domain" description="SLH" evidence="4">
    <location>
        <begin position="149"/>
        <end position="212"/>
    </location>
</feature>
<sequence length="903" mass="100999">MNTIKKLFLSSVICILLFSTVGTAYAEQNNQGNLSSFIDVPKTHWAYKEMMYMAENKIITGYGNGYFGATDPIIREHLAAFLYRYLKPQDSTNNPFVDIGDSNFKKEILALTARGIFSVNVEKQFNPKNNMTRAEMAAVLVRTFDLKPQGNFDFTDMKGHWANEYVKILAGNKITNGTGDGNFNPNGLVTREQFSVFLYRTIMATSDIKNNDAVGWVVDGEKKYYYDKPGVKHTGLLRSGDDTYLFDQNGNLAVGWNTVNGKDYYFDRTTGAAQKGWFPQATHWYFANDDGAIQKGDVTYKGKQFQFDRTGKMVKGWVKINSFDHNIYGSRTVLKGYNPIQVGDDETLEVVGEDGPLWFRVNYNGKTYVVKKLFVVVFDQSLSDKMDEISQGVDDLKFGLELIQIHSKRLADANQAKNVDAAVLESSELAHSMNEFLTTLKGSHIKSFVENINAKEADPNVQEKYQSILTNLQMMENDFSKIHKLMLLKDSIMVLDKANKDSGDIIKNVQAAKNLLPETKKQLAEYSAEYMDVIAASLNMYNGFPVEVGEAYIEPIEKFLNSLPQEELKKQANGLKDTATEIKDWREDFKGRIPAYKSMAKDLHTFNKSVDKFAKSVDTAAKSLHKQALMAEDLTRSVSTHIKEAQQAFPTLHTDIMSGIDATNNLLGTANKIASYKIDIPAAAQKMGNMDGLKDTLRDFGVPPEKMKEYLEEEKRSAQQTSFMLDITPGFGELKQGIQLFTGEDMFTHEKYGPSEFVTGTLAAVTGGTTRIIGRTFGTLGDLEKNAQKLGNVTKNVSKGSFDVAAFDKKIAKMNINEKAAEIKIASKGIAKQNGWEKNSKLSKLNKRDVYVDSKTKNIYAVDTQHGRFEVLNKKGKHQGEVDFNLNSTKPADKSGGHDLIMG</sequence>
<dbReference type="Gene3D" id="3.10.380.10">
    <property type="entry name" value="Colicin E3-like ribonuclease domain"/>
    <property type="match status" value="1"/>
</dbReference>
<dbReference type="InterPro" id="IPR051465">
    <property type="entry name" value="Cell_Envelope_Struct_Comp"/>
</dbReference>
<dbReference type="GO" id="GO:0016788">
    <property type="term" value="F:hydrolase activity, acting on ester bonds"/>
    <property type="evidence" value="ECO:0007669"/>
    <property type="project" value="InterPro"/>
</dbReference>
<evidence type="ECO:0000256" key="1">
    <source>
        <dbReference type="ARBA" id="ARBA00022729"/>
    </source>
</evidence>
<dbReference type="Pfam" id="PF09000">
    <property type="entry name" value="Cytotoxic"/>
    <property type="match status" value="1"/>
</dbReference>
<evidence type="ECO:0000313" key="5">
    <source>
        <dbReference type="EMBL" id="PIE92816.1"/>
    </source>
</evidence>
<reference evidence="5 6" key="1">
    <citation type="submission" date="2017-09" db="EMBL/GenBank/DDBJ databases">
        <title>Biocontrol bacteria screening and application from spent mushroom substrate.</title>
        <authorList>
            <person name="Sun X."/>
        </authorList>
    </citation>
    <scope>NUCLEOTIDE SEQUENCE [LARGE SCALE GENOMIC DNA]</scope>
    <source>
        <strain evidence="5 6">100374</strain>
    </source>
</reference>
<dbReference type="PROSITE" id="PS51272">
    <property type="entry name" value="SLH"/>
    <property type="match status" value="2"/>
</dbReference>
<gene>
    <name evidence="5" type="ORF">CO726_24245</name>
</gene>
<dbReference type="SUPFAM" id="SSF69360">
    <property type="entry name" value="Cell wall binding repeat"/>
    <property type="match status" value="1"/>
</dbReference>
<dbReference type="Gene3D" id="2.10.270.10">
    <property type="entry name" value="Cholin Binding"/>
    <property type="match status" value="2"/>
</dbReference>
<evidence type="ECO:0000256" key="2">
    <source>
        <dbReference type="SAM" id="MobiDB-lite"/>
    </source>
</evidence>
<proteinExistence type="predicted"/>
<dbReference type="EMBL" id="NWUW01000025">
    <property type="protein sequence ID" value="PIE92816.1"/>
    <property type="molecule type" value="Genomic_DNA"/>
</dbReference>
<dbReference type="GO" id="GO:0043022">
    <property type="term" value="F:ribosome binding"/>
    <property type="evidence" value="ECO:0007669"/>
    <property type="project" value="InterPro"/>
</dbReference>
<dbReference type="RefSeq" id="WP_099685947.1">
    <property type="nucleotide sequence ID" value="NZ_NWUW01000025.1"/>
</dbReference>
<dbReference type="PANTHER" id="PTHR43308">
    <property type="entry name" value="OUTER MEMBRANE PROTEIN ALPHA-RELATED"/>
    <property type="match status" value="1"/>
</dbReference>
<dbReference type="InterPro" id="IPR009105">
    <property type="entry name" value="Colicin_E3_ribonuclease"/>
</dbReference>
<dbReference type="PANTHER" id="PTHR43308:SF1">
    <property type="entry name" value="OUTER MEMBRANE PROTEIN ALPHA"/>
    <property type="match status" value="1"/>
</dbReference>
<dbReference type="Pfam" id="PF00395">
    <property type="entry name" value="SLH"/>
    <property type="match status" value="3"/>
</dbReference>
<evidence type="ECO:0000256" key="3">
    <source>
        <dbReference type="SAM" id="SignalP"/>
    </source>
</evidence>
<dbReference type="InterPro" id="IPR036725">
    <property type="entry name" value="ColE3_ribonuclease_sf"/>
</dbReference>
<dbReference type="SUPFAM" id="SSF63840">
    <property type="entry name" value="Ribonuclease domain of colicin E3"/>
    <property type="match status" value="1"/>
</dbReference>
<evidence type="ECO:0000259" key="4">
    <source>
        <dbReference type="PROSITE" id="PS51272"/>
    </source>
</evidence>
<feature type="region of interest" description="Disordered" evidence="2">
    <location>
        <begin position="882"/>
        <end position="903"/>
    </location>
</feature>
<evidence type="ECO:0000313" key="6">
    <source>
        <dbReference type="Proteomes" id="UP000228484"/>
    </source>
</evidence>
<dbReference type="InterPro" id="IPR001119">
    <property type="entry name" value="SLH_dom"/>
</dbReference>
<comment type="caution">
    <text evidence="5">The sequence shown here is derived from an EMBL/GenBank/DDBJ whole genome shotgun (WGS) entry which is preliminary data.</text>
</comment>
<keyword evidence="1 3" id="KW-0732">Signal</keyword>
<organism evidence="5 6">
    <name type="scientific">Bacillus fungorum</name>
    <dbReference type="NCBI Taxonomy" id="2039284"/>
    <lineage>
        <taxon>Bacteria</taxon>
        <taxon>Bacillati</taxon>
        <taxon>Bacillota</taxon>
        <taxon>Bacilli</taxon>
        <taxon>Bacillales</taxon>
        <taxon>Bacillaceae</taxon>
        <taxon>Bacillus</taxon>
    </lineage>
</organism>
<dbReference type="Proteomes" id="UP000228484">
    <property type="component" value="Unassembled WGS sequence"/>
</dbReference>
<feature type="domain" description="SLH" evidence="4">
    <location>
        <begin position="33"/>
        <end position="96"/>
    </location>
</feature>
<keyword evidence="6" id="KW-1185">Reference proteome</keyword>
<dbReference type="GO" id="GO:0003723">
    <property type="term" value="F:RNA binding"/>
    <property type="evidence" value="ECO:0007669"/>
    <property type="project" value="InterPro"/>
</dbReference>
<name>A0A2G6Q7K7_9BACI</name>
<feature type="chain" id="PRO_5013916012" evidence="3">
    <location>
        <begin position="27"/>
        <end position="903"/>
    </location>
</feature>
<accession>A0A2G6Q7K7</accession>
<feature type="signal peptide" evidence="3">
    <location>
        <begin position="1"/>
        <end position="26"/>
    </location>
</feature>